<dbReference type="EMBL" id="AP019860">
    <property type="protein sequence ID" value="BBM83200.1"/>
    <property type="molecule type" value="Genomic_DNA"/>
</dbReference>
<dbReference type="KEGG" id="uam:UABAM_01551"/>
<protein>
    <submittedName>
        <fullName evidence="1">Uncharacterized protein</fullName>
    </submittedName>
</protein>
<dbReference type="Proteomes" id="UP000326354">
    <property type="component" value="Chromosome"/>
</dbReference>
<keyword evidence="2" id="KW-1185">Reference proteome</keyword>
<evidence type="ECO:0000313" key="1">
    <source>
        <dbReference type="EMBL" id="BBM83200.1"/>
    </source>
</evidence>
<name>A0A5S9IKG5_UABAM</name>
<reference evidence="1 2" key="1">
    <citation type="submission" date="2019-08" db="EMBL/GenBank/DDBJ databases">
        <title>Complete genome sequence of Candidatus Uab amorphum.</title>
        <authorList>
            <person name="Shiratori T."/>
            <person name="Suzuki S."/>
            <person name="Kakizawa Y."/>
            <person name="Ishida K."/>
        </authorList>
    </citation>
    <scope>NUCLEOTIDE SEQUENCE [LARGE SCALE GENOMIC DNA]</scope>
    <source>
        <strain evidence="1 2">SRT547</strain>
    </source>
</reference>
<organism evidence="1 2">
    <name type="scientific">Uabimicrobium amorphum</name>
    <dbReference type="NCBI Taxonomy" id="2596890"/>
    <lineage>
        <taxon>Bacteria</taxon>
        <taxon>Pseudomonadati</taxon>
        <taxon>Planctomycetota</taxon>
        <taxon>Candidatus Uabimicrobiia</taxon>
        <taxon>Candidatus Uabimicrobiales</taxon>
        <taxon>Candidatus Uabimicrobiaceae</taxon>
        <taxon>Candidatus Uabimicrobium</taxon>
    </lineage>
</organism>
<evidence type="ECO:0000313" key="2">
    <source>
        <dbReference type="Proteomes" id="UP000326354"/>
    </source>
</evidence>
<accession>A0A5S9IKG5</accession>
<gene>
    <name evidence="1" type="ORF">UABAM_01551</name>
</gene>
<sequence>MNNLELQITNLPLANDGSIKTFLYRRKLQKDFREIYNKHIEQIGVYVDAHQKAYKITIAITLENVILSLHELTRKHNIRGYQPAIGNLHQYSQKIFYATGAIPIGSYILEPTPANQQAKNFAIHCAQTNAYKHLADIIKNMRIHSDLKVNDFVTESGDIHNAFVMFIRQNELQTHLQHQNLGVVEVVIEVKVSDIEQALAKICSTHYKGDFWNAQHFENLHKYVRSQRIIAKGKGMIPTQKGHKRLRKTIYIPQWANKTILVTGESFIPKTVGTVKAKKIGLERARADGYHKLIIYIMDLPLHDNRSLRKLMEKNIVVRDNISTAIKRADVIEIQYTKQVVKIKLELYLAEIWRVVAHLYRR</sequence>
<proteinExistence type="predicted"/>
<dbReference type="AlphaFoldDB" id="A0A5S9IKG5"/>